<dbReference type="Proteomes" id="UP000490800">
    <property type="component" value="Unassembled WGS sequence"/>
</dbReference>
<dbReference type="PANTHER" id="PTHR12049">
    <property type="entry name" value="PROTEIN ARGININE METHYLTRANSFERASE NDUFAF7, MITOCHONDRIAL"/>
    <property type="match status" value="1"/>
</dbReference>
<dbReference type="InterPro" id="IPR003788">
    <property type="entry name" value="NDUFAF7"/>
</dbReference>
<dbReference type="Pfam" id="PF02636">
    <property type="entry name" value="Methyltransf_28"/>
    <property type="match status" value="1"/>
</dbReference>
<dbReference type="GO" id="GO:0032259">
    <property type="term" value="P:methylation"/>
    <property type="evidence" value="ECO:0007669"/>
    <property type="project" value="UniProtKB-KW"/>
</dbReference>
<dbReference type="Gene3D" id="3.40.50.12710">
    <property type="match status" value="1"/>
</dbReference>
<accession>A0A7X3FGN6</accession>
<organism evidence="3 4">
    <name type="scientific">Paenibacillus lutrae</name>
    <dbReference type="NCBI Taxonomy" id="2078573"/>
    <lineage>
        <taxon>Bacteria</taxon>
        <taxon>Bacillati</taxon>
        <taxon>Bacillota</taxon>
        <taxon>Bacilli</taxon>
        <taxon>Bacillales</taxon>
        <taxon>Paenibacillaceae</taxon>
        <taxon>Paenibacillus</taxon>
    </lineage>
</organism>
<dbReference type="RefSeq" id="WP_157334922.1">
    <property type="nucleotide sequence ID" value="NZ_RHLK01000003.1"/>
</dbReference>
<dbReference type="AlphaFoldDB" id="A0A7X3FGN6"/>
<dbReference type="SUPFAM" id="SSF53335">
    <property type="entry name" value="S-adenosyl-L-methionine-dependent methyltransferases"/>
    <property type="match status" value="1"/>
</dbReference>
<dbReference type="InterPro" id="IPR029063">
    <property type="entry name" value="SAM-dependent_MTases_sf"/>
</dbReference>
<sequence>MSESPSGLLTFRAYMEICLYEDSCGYYRREEPKIGRDGDFYTSAFVGRWMGEMIAQEVIRTMGPNGSARPVELVEWGGGTGRLARHVLDALRDQEPALYERIRFTSIESSAYHRNLQRQELQEHGTPLRFAEEAQWLAEPPGDGVIAIANELLDAMPVHRIRSSGGRLELCAVGLDDRGGWCERWQPLEPGHAAAVHISREGIRLADGQQAEVNLDAGQWIARVAPRIRSGRMLVVDYGDTAGELYASHRMKGTLLCYRRHLADDLPYAAPGRKDITAHVDFTACMGAARSAGWTVAGYETQREFLVRCGILGRLAAHAGTDPFSPEARSNRAIRQLLLSDGMSELFKVLTLTRG</sequence>
<evidence type="ECO:0000256" key="1">
    <source>
        <dbReference type="ARBA" id="ARBA00022603"/>
    </source>
</evidence>
<evidence type="ECO:0000256" key="2">
    <source>
        <dbReference type="ARBA" id="ARBA00022679"/>
    </source>
</evidence>
<dbReference type="GO" id="GO:0035243">
    <property type="term" value="F:protein-arginine omega-N symmetric methyltransferase activity"/>
    <property type="evidence" value="ECO:0007669"/>
    <property type="project" value="TreeGrafter"/>
</dbReference>
<comment type="caution">
    <text evidence="3">The sequence shown here is derived from an EMBL/GenBank/DDBJ whole genome shotgun (WGS) entry which is preliminary data.</text>
</comment>
<reference evidence="3 4" key="1">
    <citation type="journal article" date="2019" name="Microorganisms">
        <title>Paenibacillus lutrae sp. nov., A Chitinolytic Species Isolated from A River Otter in Castril Natural Park, Granada, Spain.</title>
        <authorList>
            <person name="Rodriguez M."/>
            <person name="Reina J.C."/>
            <person name="Bejar V."/>
            <person name="Llamas I."/>
        </authorList>
    </citation>
    <scope>NUCLEOTIDE SEQUENCE [LARGE SCALE GENOMIC DNA]</scope>
    <source>
        <strain evidence="3 4">N10</strain>
    </source>
</reference>
<proteinExistence type="predicted"/>
<keyword evidence="1 3" id="KW-0489">Methyltransferase</keyword>
<dbReference type="EMBL" id="RHLK01000003">
    <property type="protein sequence ID" value="MVO99389.1"/>
    <property type="molecule type" value="Genomic_DNA"/>
</dbReference>
<dbReference type="PANTHER" id="PTHR12049:SF7">
    <property type="entry name" value="PROTEIN ARGININE METHYLTRANSFERASE NDUFAF7, MITOCHONDRIAL"/>
    <property type="match status" value="1"/>
</dbReference>
<dbReference type="InterPro" id="IPR038375">
    <property type="entry name" value="NDUFAF7_sf"/>
</dbReference>
<dbReference type="OrthoDB" id="9794208at2"/>
<protein>
    <submittedName>
        <fullName evidence="3">SAM-dependent methyltransferase</fullName>
    </submittedName>
</protein>
<name>A0A7X3FGN6_9BACL</name>
<keyword evidence="4" id="KW-1185">Reference proteome</keyword>
<evidence type="ECO:0000313" key="3">
    <source>
        <dbReference type="EMBL" id="MVO99389.1"/>
    </source>
</evidence>
<evidence type="ECO:0000313" key="4">
    <source>
        <dbReference type="Proteomes" id="UP000490800"/>
    </source>
</evidence>
<keyword evidence="2 3" id="KW-0808">Transferase</keyword>
<gene>
    <name evidence="3" type="ORF">EDM21_07580</name>
</gene>